<gene>
    <name evidence="1" type="ORF">FHR72_003634</name>
</gene>
<keyword evidence="2" id="KW-1185">Reference proteome</keyword>
<accession>A0A839Q7E7</accession>
<evidence type="ECO:0000313" key="1">
    <source>
        <dbReference type="EMBL" id="MBB2992138.1"/>
    </source>
</evidence>
<dbReference type="RefSeq" id="WP_183470565.1">
    <property type="nucleotide sequence ID" value="NZ_JACHVU010000008.1"/>
</dbReference>
<dbReference type="EMBL" id="JACHVU010000008">
    <property type="protein sequence ID" value="MBB2992138.1"/>
    <property type="molecule type" value="Genomic_DNA"/>
</dbReference>
<proteinExistence type="predicted"/>
<comment type="caution">
    <text evidence="1">The sequence shown here is derived from an EMBL/GenBank/DDBJ whole genome shotgun (WGS) entry which is preliminary data.</text>
</comment>
<name>A0A839Q7E7_MYCIR</name>
<protein>
    <submittedName>
        <fullName evidence="1">Uncharacterized protein</fullName>
    </submittedName>
</protein>
<dbReference type="AlphaFoldDB" id="A0A839Q7E7"/>
<evidence type="ECO:0000313" key="2">
    <source>
        <dbReference type="Proteomes" id="UP000550501"/>
    </source>
</evidence>
<sequence length="326" mass="36897">MGLLTGGHLSISVFKVNTQLGLQGMVTAAEKHRYPADPTEPSNGWGSTSDDPLFAGPEGVRIKKYKGFKLAAAKNHVDTPILALRYYYDLYDPKLVRRFTSDADWRLISVRHSFDVLLLDEGEPNQITALVTTRKADEVDNYVRQALNELVEDETPPGTITSSSVTEELEPDFFLWLLYMHHKNRRIAPMVKLSGISDMNSVYVGKRANMSRGVDMSSEVSLSLVGRNRAAFGPARVALYHYAEPEGYFELQVYPDGGFHIYTGSKYDDQELKKLPPAQSRPRMVQDIWQTILPPIRAAHKADSAWRDSERAQFVKWSKEELKKFL</sequence>
<organism evidence="1 2">
    <name type="scientific">Mycolicibacterium iranicum</name>
    <name type="common">Mycobacterium iranicum</name>
    <dbReference type="NCBI Taxonomy" id="912594"/>
    <lineage>
        <taxon>Bacteria</taxon>
        <taxon>Bacillati</taxon>
        <taxon>Actinomycetota</taxon>
        <taxon>Actinomycetes</taxon>
        <taxon>Mycobacteriales</taxon>
        <taxon>Mycobacteriaceae</taxon>
        <taxon>Mycolicibacterium</taxon>
    </lineage>
</organism>
<reference evidence="1 2" key="1">
    <citation type="submission" date="2020-08" db="EMBL/GenBank/DDBJ databases">
        <title>The Agave Microbiome: Exploring the role of microbial communities in plant adaptations to desert environments.</title>
        <authorList>
            <person name="Partida-Martinez L.P."/>
        </authorList>
    </citation>
    <scope>NUCLEOTIDE SEQUENCE [LARGE SCALE GENOMIC DNA]</scope>
    <source>
        <strain evidence="1 2">AT2.18</strain>
    </source>
</reference>
<dbReference type="Proteomes" id="UP000550501">
    <property type="component" value="Unassembled WGS sequence"/>
</dbReference>